<evidence type="ECO:0008006" key="11">
    <source>
        <dbReference type="Google" id="ProtNLM"/>
    </source>
</evidence>
<feature type="compositionally biased region" description="Acidic residues" evidence="8">
    <location>
        <begin position="102"/>
        <end position="115"/>
    </location>
</feature>
<keyword evidence="6" id="KW-0811">Translocation</keyword>
<feature type="region of interest" description="Disordered" evidence="8">
    <location>
        <begin position="72"/>
        <end position="115"/>
    </location>
</feature>
<feature type="compositionally biased region" description="Low complexity" evidence="8">
    <location>
        <begin position="73"/>
        <end position="83"/>
    </location>
</feature>
<evidence type="ECO:0000256" key="9">
    <source>
        <dbReference type="SAM" id="Phobius"/>
    </source>
</evidence>
<keyword evidence="2" id="KW-0813">Transport</keyword>
<feature type="non-terminal residue" evidence="10">
    <location>
        <position position="1"/>
    </location>
</feature>
<dbReference type="EMBL" id="UINC01054936">
    <property type="protein sequence ID" value="SVB73246.1"/>
    <property type="molecule type" value="Genomic_DNA"/>
</dbReference>
<gene>
    <name evidence="10" type="ORF">METZ01_LOCUS226100</name>
</gene>
<comment type="subcellular location">
    <subcellularLocation>
        <location evidence="1">Membrane</location>
        <topology evidence="1">Single-pass membrane protein</topology>
    </subcellularLocation>
</comment>
<evidence type="ECO:0000256" key="8">
    <source>
        <dbReference type="SAM" id="MobiDB-lite"/>
    </source>
</evidence>
<dbReference type="Pfam" id="PF02416">
    <property type="entry name" value="TatA_B_E"/>
    <property type="match status" value="1"/>
</dbReference>
<organism evidence="10">
    <name type="scientific">marine metagenome</name>
    <dbReference type="NCBI Taxonomy" id="408172"/>
    <lineage>
        <taxon>unclassified sequences</taxon>
        <taxon>metagenomes</taxon>
        <taxon>ecological metagenomes</taxon>
    </lineage>
</organism>
<reference evidence="10" key="1">
    <citation type="submission" date="2018-05" db="EMBL/GenBank/DDBJ databases">
        <authorList>
            <person name="Lanie J.A."/>
            <person name="Ng W.-L."/>
            <person name="Kazmierczak K.M."/>
            <person name="Andrzejewski T.M."/>
            <person name="Davidsen T.M."/>
            <person name="Wayne K.J."/>
            <person name="Tettelin H."/>
            <person name="Glass J.I."/>
            <person name="Rusch D."/>
            <person name="Podicherti R."/>
            <person name="Tsui H.-C.T."/>
            <person name="Winkler M.E."/>
        </authorList>
    </citation>
    <scope>NUCLEOTIDE SEQUENCE</scope>
</reference>
<dbReference type="PANTHER" id="PTHR42982:SF1">
    <property type="entry name" value="SEC-INDEPENDENT PROTEIN TRANSLOCASE PROTEIN TATA"/>
    <property type="match status" value="1"/>
</dbReference>
<evidence type="ECO:0000256" key="5">
    <source>
        <dbReference type="ARBA" id="ARBA00022989"/>
    </source>
</evidence>
<keyword evidence="5 9" id="KW-1133">Transmembrane helix</keyword>
<evidence type="ECO:0000256" key="6">
    <source>
        <dbReference type="ARBA" id="ARBA00023010"/>
    </source>
</evidence>
<evidence type="ECO:0000256" key="4">
    <source>
        <dbReference type="ARBA" id="ARBA00022927"/>
    </source>
</evidence>
<feature type="compositionally biased region" description="Basic and acidic residues" evidence="8">
    <location>
        <begin position="86"/>
        <end position="101"/>
    </location>
</feature>
<sequence length="115" mass="11791">VKDDPDALLFHEADPSSPGPLLYDQSMASLAFLGSNELLIVAIVAIVLFGGSQLPKLARNLGRAQRELKQGIAEGSAEANAAAKRSGSDDDAAKSTSKSDDGSEGEDEEGSGSTS</sequence>
<evidence type="ECO:0000256" key="7">
    <source>
        <dbReference type="ARBA" id="ARBA00023136"/>
    </source>
</evidence>
<protein>
    <recommendedName>
        <fullName evidence="11">Twin-arginine translocase TatA/TatE family subunit</fullName>
    </recommendedName>
</protein>
<dbReference type="GO" id="GO:0015031">
    <property type="term" value="P:protein transport"/>
    <property type="evidence" value="ECO:0007669"/>
    <property type="project" value="UniProtKB-KW"/>
</dbReference>
<keyword evidence="4" id="KW-0653">Protein transport</keyword>
<feature type="transmembrane region" description="Helical" evidence="9">
    <location>
        <begin position="27"/>
        <end position="49"/>
    </location>
</feature>
<keyword evidence="7 9" id="KW-0472">Membrane</keyword>
<evidence type="ECO:0000313" key="10">
    <source>
        <dbReference type="EMBL" id="SVB73246.1"/>
    </source>
</evidence>
<dbReference type="AlphaFoldDB" id="A0A382GDD0"/>
<keyword evidence="3 9" id="KW-0812">Transmembrane</keyword>
<dbReference type="PANTHER" id="PTHR42982">
    <property type="entry name" value="SEC-INDEPENDENT PROTEIN TRANSLOCASE PROTEIN TATA"/>
    <property type="match status" value="1"/>
</dbReference>
<dbReference type="InterPro" id="IPR003369">
    <property type="entry name" value="TatA/B/E"/>
</dbReference>
<dbReference type="Gene3D" id="1.20.5.3310">
    <property type="match status" value="1"/>
</dbReference>
<evidence type="ECO:0000256" key="1">
    <source>
        <dbReference type="ARBA" id="ARBA00004167"/>
    </source>
</evidence>
<proteinExistence type="predicted"/>
<dbReference type="GO" id="GO:0016020">
    <property type="term" value="C:membrane"/>
    <property type="evidence" value="ECO:0007669"/>
    <property type="project" value="UniProtKB-ARBA"/>
</dbReference>
<evidence type="ECO:0000256" key="3">
    <source>
        <dbReference type="ARBA" id="ARBA00022692"/>
    </source>
</evidence>
<name>A0A382GDD0_9ZZZZ</name>
<accession>A0A382GDD0</accession>
<evidence type="ECO:0000256" key="2">
    <source>
        <dbReference type="ARBA" id="ARBA00022448"/>
    </source>
</evidence>